<evidence type="ECO:0000256" key="3">
    <source>
        <dbReference type="ARBA" id="ARBA00023018"/>
    </source>
</evidence>
<evidence type="ECO:0000259" key="9">
    <source>
        <dbReference type="PROSITE" id="PS51886"/>
    </source>
</evidence>
<dbReference type="PANTHER" id="PTHR23354">
    <property type="entry name" value="NUCLEOLAR PROTEIN 7/ESTROGEN RECEPTOR COACTIVATOR-RELATED"/>
    <property type="match status" value="1"/>
</dbReference>
<dbReference type="PANTHER" id="PTHR23354:SF122">
    <property type="entry name" value="GTPASE-ACTIVATING PROTEIN SKYWALKER"/>
    <property type="match status" value="1"/>
</dbReference>
<evidence type="ECO:0000256" key="1">
    <source>
        <dbReference type="ARBA" id="ARBA00004156"/>
    </source>
</evidence>
<dbReference type="PROSITE" id="PS51886">
    <property type="entry name" value="TLDC"/>
    <property type="match status" value="1"/>
</dbReference>
<dbReference type="GO" id="GO:0012505">
    <property type="term" value="C:endomembrane system"/>
    <property type="evidence" value="ECO:0007669"/>
    <property type="project" value="UniProtKB-SubCell"/>
</dbReference>
<dbReference type="SMART" id="SM00584">
    <property type="entry name" value="TLDc"/>
    <property type="match status" value="1"/>
</dbReference>
<reference evidence="10" key="1">
    <citation type="journal article" date="2020" name="Cell">
        <title>Large-Scale Comparative Analyses of Tick Genomes Elucidate Their Genetic Diversity and Vector Capacities.</title>
        <authorList>
            <consortium name="Tick Genome and Microbiome Consortium (TIGMIC)"/>
            <person name="Jia N."/>
            <person name="Wang J."/>
            <person name="Shi W."/>
            <person name="Du L."/>
            <person name="Sun Y."/>
            <person name="Zhan W."/>
            <person name="Jiang J.F."/>
            <person name="Wang Q."/>
            <person name="Zhang B."/>
            <person name="Ji P."/>
            <person name="Bell-Sakyi L."/>
            <person name="Cui X.M."/>
            <person name="Yuan T.T."/>
            <person name="Jiang B.G."/>
            <person name="Yang W.F."/>
            <person name="Lam T.T."/>
            <person name="Chang Q.C."/>
            <person name="Ding S.J."/>
            <person name="Wang X.J."/>
            <person name="Zhu J.G."/>
            <person name="Ruan X.D."/>
            <person name="Zhao L."/>
            <person name="Wei J.T."/>
            <person name="Ye R.Z."/>
            <person name="Que T.C."/>
            <person name="Du C.H."/>
            <person name="Zhou Y.H."/>
            <person name="Cheng J.X."/>
            <person name="Dai P.F."/>
            <person name="Guo W.B."/>
            <person name="Han X.H."/>
            <person name="Huang E.J."/>
            <person name="Li L.F."/>
            <person name="Wei W."/>
            <person name="Gao Y.C."/>
            <person name="Liu J.Z."/>
            <person name="Shao H.Z."/>
            <person name="Wang X."/>
            <person name="Wang C.C."/>
            <person name="Yang T.C."/>
            <person name="Huo Q.B."/>
            <person name="Li W."/>
            <person name="Chen H.Y."/>
            <person name="Chen S.E."/>
            <person name="Zhou L.G."/>
            <person name="Ni X.B."/>
            <person name="Tian J.H."/>
            <person name="Sheng Y."/>
            <person name="Liu T."/>
            <person name="Pan Y.S."/>
            <person name="Xia L.Y."/>
            <person name="Li J."/>
            <person name="Zhao F."/>
            <person name="Cao W.C."/>
        </authorList>
    </citation>
    <scope>NUCLEOTIDE SEQUENCE</scope>
    <source>
        <strain evidence="10">Rsan-2018</strain>
    </source>
</reference>
<keyword evidence="11" id="KW-1185">Reference proteome</keyword>
<keyword evidence="3" id="KW-0770">Synapse</keyword>
<evidence type="ECO:0000256" key="7">
    <source>
        <dbReference type="SAM" id="MobiDB-lite"/>
    </source>
</evidence>
<comment type="subcellular location">
    <subcellularLocation>
        <location evidence="1">Cytoplasmic vesicle membrane</location>
    </subcellularLocation>
    <subcellularLocation>
        <location evidence="2">Endomembrane system</location>
        <topology evidence="2">Peripheral membrane protein</topology>
    </subcellularLocation>
    <subcellularLocation>
        <location evidence="6">Synapse</location>
    </subcellularLocation>
</comment>
<feature type="region of interest" description="Disordered" evidence="7">
    <location>
        <begin position="314"/>
        <end position="334"/>
    </location>
</feature>
<evidence type="ECO:0000256" key="4">
    <source>
        <dbReference type="ARBA" id="ARBA00023136"/>
    </source>
</evidence>
<dbReference type="SMART" id="SM00164">
    <property type="entry name" value="TBC"/>
    <property type="match status" value="1"/>
</dbReference>
<dbReference type="GO" id="GO:0030659">
    <property type="term" value="C:cytoplasmic vesicle membrane"/>
    <property type="evidence" value="ECO:0007669"/>
    <property type="project" value="UniProtKB-SubCell"/>
</dbReference>
<evidence type="ECO:0000256" key="6">
    <source>
        <dbReference type="ARBA" id="ARBA00034103"/>
    </source>
</evidence>
<dbReference type="Pfam" id="PF07534">
    <property type="entry name" value="TLD"/>
    <property type="match status" value="1"/>
</dbReference>
<feature type="domain" description="TLDc" evidence="9">
    <location>
        <begin position="371"/>
        <end position="497"/>
    </location>
</feature>
<dbReference type="InterPro" id="IPR006571">
    <property type="entry name" value="TLDc_dom"/>
</dbReference>
<evidence type="ECO:0000313" key="10">
    <source>
        <dbReference type="EMBL" id="KAH7972669.1"/>
    </source>
</evidence>
<keyword evidence="5" id="KW-0968">Cytoplasmic vesicle</keyword>
<proteinExistence type="predicted"/>
<protein>
    <recommendedName>
        <fullName evidence="12">TBC1 domain family member 24</fullName>
    </recommendedName>
</protein>
<name>A0A9D4QCF9_RHISA</name>
<dbReference type="PROSITE" id="PS50086">
    <property type="entry name" value="TBC_RABGAP"/>
    <property type="match status" value="1"/>
</dbReference>
<comment type="caution">
    <text evidence="10">The sequence shown here is derived from an EMBL/GenBank/DDBJ whole genome shotgun (WGS) entry which is preliminary data.</text>
</comment>
<organism evidence="10 11">
    <name type="scientific">Rhipicephalus sanguineus</name>
    <name type="common">Brown dog tick</name>
    <name type="synonym">Ixodes sanguineus</name>
    <dbReference type="NCBI Taxonomy" id="34632"/>
    <lineage>
        <taxon>Eukaryota</taxon>
        <taxon>Metazoa</taxon>
        <taxon>Ecdysozoa</taxon>
        <taxon>Arthropoda</taxon>
        <taxon>Chelicerata</taxon>
        <taxon>Arachnida</taxon>
        <taxon>Acari</taxon>
        <taxon>Parasitiformes</taxon>
        <taxon>Ixodida</taxon>
        <taxon>Ixodoidea</taxon>
        <taxon>Ixodidae</taxon>
        <taxon>Rhipicephalinae</taxon>
        <taxon>Rhipicephalus</taxon>
        <taxon>Rhipicephalus</taxon>
    </lineage>
</organism>
<keyword evidence="4" id="KW-0472">Membrane</keyword>
<dbReference type="InterPro" id="IPR000195">
    <property type="entry name" value="Rab-GAP-TBC_dom"/>
</dbReference>
<evidence type="ECO:0000256" key="5">
    <source>
        <dbReference type="ARBA" id="ARBA00023329"/>
    </source>
</evidence>
<dbReference type="Proteomes" id="UP000821837">
    <property type="component" value="Chromosome 11"/>
</dbReference>
<evidence type="ECO:0008006" key="12">
    <source>
        <dbReference type="Google" id="ProtNLM"/>
    </source>
</evidence>
<evidence type="ECO:0000313" key="11">
    <source>
        <dbReference type="Proteomes" id="UP000821837"/>
    </source>
</evidence>
<dbReference type="VEuPathDB" id="VectorBase:RSAN_048538"/>
<dbReference type="AlphaFoldDB" id="A0A9D4QCF9"/>
<dbReference type="Gene3D" id="1.10.472.80">
    <property type="entry name" value="Ypt/Rab-GAP domain of gyp1p, domain 3"/>
    <property type="match status" value="1"/>
</dbReference>
<gene>
    <name evidence="10" type="ORF">HPB52_014998</name>
</gene>
<dbReference type="Gene3D" id="1.10.8.270">
    <property type="entry name" value="putative rabgap domain of human tbc1 domain family member 14 like domains"/>
    <property type="match status" value="1"/>
</dbReference>
<reference evidence="10" key="2">
    <citation type="submission" date="2021-09" db="EMBL/GenBank/DDBJ databases">
        <authorList>
            <person name="Jia N."/>
            <person name="Wang J."/>
            <person name="Shi W."/>
            <person name="Du L."/>
            <person name="Sun Y."/>
            <person name="Zhan W."/>
            <person name="Jiang J."/>
            <person name="Wang Q."/>
            <person name="Zhang B."/>
            <person name="Ji P."/>
            <person name="Sakyi L.B."/>
            <person name="Cui X."/>
            <person name="Yuan T."/>
            <person name="Jiang B."/>
            <person name="Yang W."/>
            <person name="Lam T.T.-Y."/>
            <person name="Chang Q."/>
            <person name="Ding S."/>
            <person name="Wang X."/>
            <person name="Zhu J."/>
            <person name="Ruan X."/>
            <person name="Zhao L."/>
            <person name="Wei J."/>
            <person name="Que T."/>
            <person name="Du C."/>
            <person name="Cheng J."/>
            <person name="Dai P."/>
            <person name="Han X."/>
            <person name="Huang E."/>
            <person name="Gao Y."/>
            <person name="Liu J."/>
            <person name="Shao H."/>
            <person name="Ye R."/>
            <person name="Li L."/>
            <person name="Wei W."/>
            <person name="Wang X."/>
            <person name="Wang C."/>
            <person name="Huo Q."/>
            <person name="Li W."/>
            <person name="Guo W."/>
            <person name="Chen H."/>
            <person name="Chen S."/>
            <person name="Zhou L."/>
            <person name="Zhou L."/>
            <person name="Ni X."/>
            <person name="Tian J."/>
            <person name="Zhou Y."/>
            <person name="Sheng Y."/>
            <person name="Liu T."/>
            <person name="Pan Y."/>
            <person name="Xia L."/>
            <person name="Li J."/>
            <person name="Zhao F."/>
            <person name="Cao W."/>
        </authorList>
    </citation>
    <scope>NUCLEOTIDE SEQUENCE</scope>
    <source>
        <strain evidence="10">Rsan-2018</strain>
        <tissue evidence="10">Larvae</tissue>
    </source>
</reference>
<dbReference type="InterPro" id="IPR035969">
    <property type="entry name" value="Rab-GAP_TBC_sf"/>
</dbReference>
<dbReference type="EMBL" id="JABSTV010001247">
    <property type="protein sequence ID" value="KAH7972669.1"/>
    <property type="molecule type" value="Genomic_DNA"/>
</dbReference>
<sequence length="497" mass="56475">MALPPCFQRDFVDASKLPQPLPAPPTPVTKTYTDVVQFVKQNKMKEAKALVRTQHWPIDDPNRRELWLKLCEGHTKDAVPHDFYHSTVRESLGGLWPLSMPAFVDPVFDESYLLSAEGQRRAERVLFVTSVSHPFVTYCPILHPVVSLLLHYLPEEQTYECVCALVDNTAAQHLSQTRLMHDISTHTLVKLTKRLAKKTYSRLLRKIQREDEMENIFCTWQLWIFRGLPFYHLVRVMDCFLMEGVRALYRFAMAILILYVKGNSKEYPSKSFLSRVFRSKKAKKKVAHDERESYVQGISAKLLNQQHLKSEIHVRSRSSGRTRASSENSSGVGGGRHLHVASSCLSVKNDKYSATRAVSVGLIGLANFRSEVLTGEQMAIVWNWLPARITMLEPEVVYSTNRHGSSLASLFALTDSREPTVLAVLTTRGDRFGAYCSVRWLERKGMTYFGTGETFLFTFVPEPRRFAWVGTDSTQDVPHSSKLFLSANQNMIQIGGG</sequence>
<dbReference type="Pfam" id="PF00566">
    <property type="entry name" value="RabGAP-TBC"/>
    <property type="match status" value="1"/>
</dbReference>
<evidence type="ECO:0000259" key="8">
    <source>
        <dbReference type="PROSITE" id="PS50086"/>
    </source>
</evidence>
<dbReference type="GO" id="GO:0045202">
    <property type="term" value="C:synapse"/>
    <property type="evidence" value="ECO:0007669"/>
    <property type="project" value="UniProtKB-SubCell"/>
</dbReference>
<accession>A0A9D4QCF9</accession>
<feature type="domain" description="Rab-GAP TBC" evidence="8">
    <location>
        <begin position="57"/>
        <end position="244"/>
    </location>
</feature>
<evidence type="ECO:0000256" key="2">
    <source>
        <dbReference type="ARBA" id="ARBA00004184"/>
    </source>
</evidence>
<dbReference type="SUPFAM" id="SSF47923">
    <property type="entry name" value="Ypt/Rab-GAP domain of gyp1p"/>
    <property type="match status" value="1"/>
</dbReference>